<gene>
    <name evidence="1" type="ORF">GCM10008096_21370</name>
</gene>
<organism evidence="1 2">
    <name type="scientific">Zhihengliuella salsuginis</name>
    <dbReference type="NCBI Taxonomy" id="578222"/>
    <lineage>
        <taxon>Bacteria</taxon>
        <taxon>Bacillati</taxon>
        <taxon>Actinomycetota</taxon>
        <taxon>Actinomycetes</taxon>
        <taxon>Micrococcales</taxon>
        <taxon>Micrococcaceae</taxon>
        <taxon>Zhihengliuella</taxon>
    </lineage>
</organism>
<keyword evidence="2" id="KW-1185">Reference proteome</keyword>
<dbReference type="EMBL" id="BMXK01000009">
    <property type="protein sequence ID" value="GHD09077.1"/>
    <property type="molecule type" value="Genomic_DNA"/>
</dbReference>
<evidence type="ECO:0000313" key="1">
    <source>
        <dbReference type="EMBL" id="GHD09077.1"/>
    </source>
</evidence>
<reference evidence="2" key="1">
    <citation type="journal article" date="2019" name="Int. J. Syst. Evol. Microbiol.">
        <title>The Global Catalogue of Microorganisms (GCM) 10K type strain sequencing project: providing services to taxonomists for standard genome sequencing and annotation.</title>
        <authorList>
            <consortium name="The Broad Institute Genomics Platform"/>
            <consortium name="The Broad Institute Genome Sequencing Center for Infectious Disease"/>
            <person name="Wu L."/>
            <person name="Ma J."/>
        </authorList>
    </citation>
    <scope>NUCLEOTIDE SEQUENCE [LARGE SCALE GENOMIC DNA]</scope>
    <source>
        <strain evidence="2">KCTC 19466</strain>
    </source>
</reference>
<evidence type="ECO:0000313" key="2">
    <source>
        <dbReference type="Proteomes" id="UP000642819"/>
    </source>
</evidence>
<dbReference type="Proteomes" id="UP000642819">
    <property type="component" value="Unassembled WGS sequence"/>
</dbReference>
<sequence length="78" mass="8405">MPALVVQAPTSIYSILITDDSLAALKKLHEDPAGVKIIFSGPLRDDRNGGHPRVHAQSVGVDVLDLPNFPREDHGVPE</sequence>
<proteinExistence type="predicted"/>
<protein>
    <submittedName>
        <fullName evidence="1">Uncharacterized protein</fullName>
    </submittedName>
</protein>
<accession>A0ABQ3GJ45</accession>
<name>A0ABQ3GJ45_9MICC</name>
<comment type="caution">
    <text evidence="1">The sequence shown here is derived from an EMBL/GenBank/DDBJ whole genome shotgun (WGS) entry which is preliminary data.</text>
</comment>